<feature type="compositionally biased region" description="Low complexity" evidence="3">
    <location>
        <begin position="54"/>
        <end position="63"/>
    </location>
</feature>
<sequence length="521" mass="60064">MTESSVASRGLDDAENEDDDLGNGQWVHEGEIPFSEPSAFATFPLEHVRRKSSSAKQTSSKQQTKTKPRKIWQRKEVFESDELLDDGLEIDIIFAQIIADCKKNIPHRIRKYEKESINNILHEHNVPINLLDRLSEIPTNVKTHVINVVRKWPLYFCRLFPVIEERPKDRVHLFLGVSETGIRLISRNVENVQDPMIIQDHFEYSDVAELVLESQKSLRLITPLDRGLFDRIFEKQRVHDGQRRLLHQRANLLSFERGNFIEVVNSPDSEPPPSGNWIYGKLDNRFGWIPSDYVQPVVEKEYNNGDEYGIYGTALYGTTAPRVLHMEPPMDSSYNYAHRSRSQSRFPQDDFPSLDRSHRSRGYPAPGSGGYPPPGEDRYYQGPRAHLQGDRQDHFFNDSITIPVQHVQGGQAHQAQAHHQESQSQRAGYEMSQEAQEGEFTTYDRSVKYNQERTDYPPVAARQHHHHQYLAEGYSSRGGGHKAIQAPSSRYEDYAAQEIYKGQQPKKWVLVHTKRHPPEVV</sequence>
<keyword evidence="5" id="KW-1185">Reference proteome</keyword>
<dbReference type="Pfam" id="PF26570">
    <property type="entry name" value="MYO15"/>
    <property type="match status" value="1"/>
</dbReference>
<proteinExistence type="predicted"/>
<dbReference type="WBParaSite" id="jg13535">
    <property type="protein sequence ID" value="jg13535"/>
    <property type="gene ID" value="jg13535"/>
</dbReference>
<dbReference type="SMART" id="SM00326">
    <property type="entry name" value="SH3"/>
    <property type="match status" value="1"/>
</dbReference>
<organism evidence="5 6">
    <name type="scientific">Ditylenchus dipsaci</name>
    <dbReference type="NCBI Taxonomy" id="166011"/>
    <lineage>
        <taxon>Eukaryota</taxon>
        <taxon>Metazoa</taxon>
        <taxon>Ecdysozoa</taxon>
        <taxon>Nematoda</taxon>
        <taxon>Chromadorea</taxon>
        <taxon>Rhabditida</taxon>
        <taxon>Tylenchina</taxon>
        <taxon>Tylenchomorpha</taxon>
        <taxon>Sphaerularioidea</taxon>
        <taxon>Anguinidae</taxon>
        <taxon>Anguininae</taxon>
        <taxon>Ditylenchus</taxon>
    </lineage>
</organism>
<evidence type="ECO:0000256" key="1">
    <source>
        <dbReference type="ARBA" id="ARBA00022443"/>
    </source>
</evidence>
<keyword evidence="1 2" id="KW-0728">SH3 domain</keyword>
<dbReference type="AlphaFoldDB" id="A0A915CY53"/>
<feature type="domain" description="SH3" evidence="4">
    <location>
        <begin position="230"/>
        <end position="299"/>
    </location>
</feature>
<dbReference type="PANTHER" id="PTHR22692:SF26">
    <property type="entry name" value="SH3 DOMAIN-CONTAINING PROTEIN"/>
    <property type="match status" value="1"/>
</dbReference>
<dbReference type="InterPro" id="IPR059004">
    <property type="entry name" value="MYO15"/>
</dbReference>
<feature type="region of interest" description="Disordered" evidence="3">
    <location>
        <begin position="407"/>
        <end position="429"/>
    </location>
</feature>
<feature type="region of interest" description="Disordered" evidence="3">
    <location>
        <begin position="45"/>
        <end position="69"/>
    </location>
</feature>
<name>A0A915CY53_9BILA</name>
<accession>A0A915CY53</accession>
<dbReference type="PANTHER" id="PTHR22692">
    <property type="entry name" value="MYOSIN VII, XV"/>
    <property type="match status" value="1"/>
</dbReference>
<dbReference type="InterPro" id="IPR036028">
    <property type="entry name" value="SH3-like_dom_sf"/>
</dbReference>
<feature type="compositionally biased region" description="Low complexity" evidence="3">
    <location>
        <begin position="407"/>
        <end position="425"/>
    </location>
</feature>
<evidence type="ECO:0000256" key="2">
    <source>
        <dbReference type="PROSITE-ProRule" id="PRU00192"/>
    </source>
</evidence>
<feature type="region of interest" description="Disordered" evidence="3">
    <location>
        <begin position="334"/>
        <end position="383"/>
    </location>
</feature>
<dbReference type="SUPFAM" id="SSF50044">
    <property type="entry name" value="SH3-domain"/>
    <property type="match status" value="1"/>
</dbReference>
<evidence type="ECO:0000313" key="6">
    <source>
        <dbReference type="WBParaSite" id="jg13535"/>
    </source>
</evidence>
<protein>
    <submittedName>
        <fullName evidence="6">SH3 domain-containing protein</fullName>
    </submittedName>
</protein>
<feature type="region of interest" description="Disordered" evidence="3">
    <location>
        <begin position="1"/>
        <end position="29"/>
    </location>
</feature>
<dbReference type="InterPro" id="IPR001452">
    <property type="entry name" value="SH3_domain"/>
</dbReference>
<dbReference type="Pfam" id="PF07653">
    <property type="entry name" value="SH3_2"/>
    <property type="match status" value="1"/>
</dbReference>
<evidence type="ECO:0000256" key="3">
    <source>
        <dbReference type="SAM" id="MobiDB-lite"/>
    </source>
</evidence>
<evidence type="ECO:0000259" key="4">
    <source>
        <dbReference type="PROSITE" id="PS50002"/>
    </source>
</evidence>
<dbReference type="InterPro" id="IPR051567">
    <property type="entry name" value="Unconventional_Myosin_ATPase"/>
</dbReference>
<dbReference type="PROSITE" id="PS50002">
    <property type="entry name" value="SH3"/>
    <property type="match status" value="1"/>
</dbReference>
<evidence type="ECO:0000313" key="5">
    <source>
        <dbReference type="Proteomes" id="UP000887574"/>
    </source>
</evidence>
<reference evidence="6" key="1">
    <citation type="submission" date="2022-11" db="UniProtKB">
        <authorList>
            <consortium name="WormBaseParasite"/>
        </authorList>
    </citation>
    <scope>IDENTIFICATION</scope>
</reference>
<dbReference type="Gene3D" id="2.30.30.40">
    <property type="entry name" value="SH3 Domains"/>
    <property type="match status" value="1"/>
</dbReference>
<dbReference type="Proteomes" id="UP000887574">
    <property type="component" value="Unplaced"/>
</dbReference>